<dbReference type="GeneID" id="40104375"/>
<dbReference type="KEGG" id="vg:40104375"/>
<evidence type="ECO:0000313" key="3">
    <source>
        <dbReference type="Proteomes" id="UP000226097"/>
    </source>
</evidence>
<name>A0A220NQT0_9CAUD</name>
<dbReference type="InterPro" id="IPR034768">
    <property type="entry name" value="4FE4S_WBL"/>
</dbReference>
<accession>A0A220NQT0</accession>
<evidence type="ECO:0000313" key="2">
    <source>
        <dbReference type="EMBL" id="ASJ79008.1"/>
    </source>
</evidence>
<dbReference type="EMBL" id="MF197383">
    <property type="protein sequence ID" value="ASJ79008.1"/>
    <property type="molecule type" value="Genomic_DNA"/>
</dbReference>
<organism evidence="2 3">
    <name type="scientific">Corynebacterium phage Poushou</name>
    <dbReference type="NCBI Taxonomy" id="2015851"/>
    <lineage>
        <taxon>Viruses</taxon>
        <taxon>Duplodnaviria</taxon>
        <taxon>Heunggongvirae</taxon>
        <taxon>Uroviricota</taxon>
        <taxon>Caudoviricetes</taxon>
        <taxon>Poushouvirus</taxon>
        <taxon>Poushouvirus Poushou</taxon>
    </lineage>
</organism>
<keyword evidence="3" id="KW-1185">Reference proteome</keyword>
<feature type="domain" description="4Fe-4S Wbl-type" evidence="1">
    <location>
        <begin position="8"/>
        <end position="79"/>
    </location>
</feature>
<gene>
    <name evidence="2" type="primary">49</name>
    <name evidence="2" type="ORF">PBI_POUSHOU_49</name>
</gene>
<proteinExistence type="predicted"/>
<dbReference type="PROSITE" id="PS51674">
    <property type="entry name" value="4FE4S_WBL"/>
    <property type="match status" value="1"/>
</dbReference>
<dbReference type="RefSeq" id="YP_009626561.1">
    <property type="nucleotide sequence ID" value="NC_042139.2"/>
</dbReference>
<protein>
    <recommendedName>
        <fullName evidence="1">4Fe-4S Wbl-type domain-containing protein</fullName>
    </recommendedName>
</protein>
<evidence type="ECO:0000259" key="1">
    <source>
        <dbReference type="PROSITE" id="PS51674"/>
    </source>
</evidence>
<dbReference type="Proteomes" id="UP000226097">
    <property type="component" value="Segment"/>
</dbReference>
<reference evidence="2" key="1">
    <citation type="submission" date="2017-06" db="EMBL/GenBank/DDBJ databases">
        <authorList>
            <person name="Guerrero Bustamante C.A."/>
            <person name="Bowman C.A."/>
            <person name="Russell D.A."/>
            <person name="Pope W.A."/>
            <person name="Jacobs-Sera D."/>
            <person name="Hatfull G.F."/>
        </authorList>
    </citation>
    <scope>NUCLEOTIDE SEQUENCE [LARGE SCALE GENOMIC DNA]</scope>
</reference>
<sequence length="142" mass="15820">MIGDKIGICHGATGDENVWSHAQSKLDPEVREQRWQEARLLCVQCPVLDACEAYVSDLEEQGIYIDGVVAGRFSDVDAAHVINDYRQDRCCGCGQRMLPRRRRGSSDLAKHEGIERVHVGEGLCDQCWPIMSRKARGHGQAA</sequence>